<dbReference type="GO" id="GO:0031032">
    <property type="term" value="P:actomyosin structure organization"/>
    <property type="evidence" value="ECO:0007669"/>
    <property type="project" value="TreeGrafter"/>
</dbReference>
<keyword evidence="2" id="KW-0675">Receptor</keyword>
<dbReference type="GO" id="GO:0008092">
    <property type="term" value="F:cytoskeletal protein binding"/>
    <property type="evidence" value="ECO:0007669"/>
    <property type="project" value="InterPro"/>
</dbReference>
<dbReference type="InterPro" id="IPR000798">
    <property type="entry name" value="Ez/rad/moesin-like"/>
</dbReference>
<dbReference type="GO" id="GO:0005856">
    <property type="term" value="C:cytoskeleton"/>
    <property type="evidence" value="ECO:0007669"/>
    <property type="project" value="TreeGrafter"/>
</dbReference>
<keyword evidence="3" id="KW-1185">Reference proteome</keyword>
<protein>
    <submittedName>
        <fullName evidence="2">Tyrosine-protein phosphatase non-receptor type 4</fullName>
    </submittedName>
</protein>
<dbReference type="CDD" id="cd17194">
    <property type="entry name" value="FERM_F1_PTPN4"/>
    <property type="match status" value="1"/>
</dbReference>
<sequence length="297" mass="33500">MDLSRQSDIFSAAAEAGEAPSTAAVLTSYLVWTVMTSRFRLPAGRTYNVRASELARDRQHTEVDCNIFLLDNTVQVFKVSKYDQGQVLLDIVFKHLDLTERDYFGLQLADDSTDNPRWLDPNKPIRKQLKRGSPYSLNFRVKFFVSDPNKLQEEYTRYQYFLQIKQDILTGRLPCPYNTAALLASFAVQSELGDYNQSENLPGYLSDYSFIPNQPQEFEKEIAKLHQQHTGLSPAEAEFNYLNTARTLELYGVEFHYAREIGGLGIGPGDYDLLGQAEQVSAAAEGLLDTALLGLAE</sequence>
<dbReference type="SMART" id="SM00295">
    <property type="entry name" value="B41"/>
    <property type="match status" value="1"/>
</dbReference>
<evidence type="ECO:0000313" key="3">
    <source>
        <dbReference type="Proteomes" id="UP000010556"/>
    </source>
</evidence>
<name>L5LIH6_MYODS</name>
<dbReference type="InterPro" id="IPR019748">
    <property type="entry name" value="FERM_central"/>
</dbReference>
<dbReference type="SUPFAM" id="SSF47031">
    <property type="entry name" value="Second domain of FERM"/>
    <property type="match status" value="1"/>
</dbReference>
<dbReference type="SUPFAM" id="SSF54236">
    <property type="entry name" value="Ubiquitin-like"/>
    <property type="match status" value="1"/>
</dbReference>
<dbReference type="InterPro" id="IPR019747">
    <property type="entry name" value="FERM_CS"/>
</dbReference>
<organism evidence="2 3">
    <name type="scientific">Myotis davidii</name>
    <name type="common">David's myotis</name>
    <dbReference type="NCBI Taxonomy" id="225400"/>
    <lineage>
        <taxon>Eukaryota</taxon>
        <taxon>Metazoa</taxon>
        <taxon>Chordata</taxon>
        <taxon>Craniata</taxon>
        <taxon>Vertebrata</taxon>
        <taxon>Euteleostomi</taxon>
        <taxon>Mammalia</taxon>
        <taxon>Eutheria</taxon>
        <taxon>Laurasiatheria</taxon>
        <taxon>Chiroptera</taxon>
        <taxon>Yangochiroptera</taxon>
        <taxon>Vespertilionidae</taxon>
        <taxon>Myotis</taxon>
    </lineage>
</organism>
<evidence type="ECO:0000259" key="1">
    <source>
        <dbReference type="PROSITE" id="PS50057"/>
    </source>
</evidence>
<dbReference type="PANTHER" id="PTHR23280:SF27">
    <property type="entry name" value="TYROSINE-PROTEIN PHOSPHATASE NON-RECEPTOR TYPE"/>
    <property type="match status" value="1"/>
</dbReference>
<dbReference type="CDD" id="cd14473">
    <property type="entry name" value="FERM_B-lobe"/>
    <property type="match status" value="1"/>
</dbReference>
<dbReference type="PANTHER" id="PTHR23280">
    <property type="entry name" value="4.1 G PROTEIN"/>
    <property type="match status" value="1"/>
</dbReference>
<dbReference type="Gene3D" id="3.10.20.90">
    <property type="entry name" value="Phosphatidylinositol 3-kinase Catalytic Subunit, Chain A, domain 1"/>
    <property type="match status" value="1"/>
</dbReference>
<dbReference type="PROSITE" id="PS50057">
    <property type="entry name" value="FERM_3"/>
    <property type="match status" value="1"/>
</dbReference>
<dbReference type="InterPro" id="IPR035963">
    <property type="entry name" value="FERM_2"/>
</dbReference>
<proteinExistence type="predicted"/>
<dbReference type="Gene3D" id="1.20.80.10">
    <property type="match status" value="1"/>
</dbReference>
<accession>L5LIH6</accession>
<dbReference type="PRINTS" id="PR00935">
    <property type="entry name" value="BAND41"/>
</dbReference>
<dbReference type="EMBL" id="KB111613">
    <property type="protein sequence ID" value="ELK25711.1"/>
    <property type="molecule type" value="Genomic_DNA"/>
</dbReference>
<feature type="domain" description="FERM" evidence="1">
    <location>
        <begin position="63"/>
        <end position="297"/>
    </location>
</feature>
<evidence type="ECO:0000313" key="2">
    <source>
        <dbReference type="EMBL" id="ELK25711.1"/>
    </source>
</evidence>
<gene>
    <name evidence="2" type="ORF">MDA_GLEAN10013957</name>
</gene>
<dbReference type="PRINTS" id="PR00661">
    <property type="entry name" value="ERMFAMILY"/>
</dbReference>
<dbReference type="InterPro" id="IPR019749">
    <property type="entry name" value="Band_41_domain"/>
</dbReference>
<dbReference type="Pfam" id="PF09379">
    <property type="entry name" value="FERM_N"/>
    <property type="match status" value="1"/>
</dbReference>
<dbReference type="InterPro" id="IPR014352">
    <property type="entry name" value="FERM/acyl-CoA-bd_prot_sf"/>
</dbReference>
<dbReference type="FunFam" id="3.10.20.90:FF:000104">
    <property type="entry name" value="Tyrosine-protein phosphatase non-receptor type"/>
    <property type="match status" value="1"/>
</dbReference>
<dbReference type="FunFam" id="1.20.80.10:FF:000003">
    <property type="entry name" value="Tyrosine-protein phosphatase non-receptor type 4"/>
    <property type="match status" value="1"/>
</dbReference>
<dbReference type="PROSITE" id="PS00660">
    <property type="entry name" value="FERM_1"/>
    <property type="match status" value="1"/>
</dbReference>
<dbReference type="Proteomes" id="UP000010556">
    <property type="component" value="Unassembled WGS sequence"/>
</dbReference>
<dbReference type="PROSITE" id="PS00661">
    <property type="entry name" value="FERM_2"/>
    <property type="match status" value="1"/>
</dbReference>
<dbReference type="Pfam" id="PF00373">
    <property type="entry name" value="FERM_M"/>
    <property type="match status" value="1"/>
</dbReference>
<dbReference type="InterPro" id="IPR018979">
    <property type="entry name" value="FERM_N"/>
</dbReference>
<dbReference type="InterPro" id="IPR029071">
    <property type="entry name" value="Ubiquitin-like_domsf"/>
</dbReference>
<reference evidence="3" key="1">
    <citation type="journal article" date="2013" name="Science">
        <title>Comparative analysis of bat genomes provides insight into the evolution of flight and immunity.</title>
        <authorList>
            <person name="Zhang G."/>
            <person name="Cowled C."/>
            <person name="Shi Z."/>
            <person name="Huang Z."/>
            <person name="Bishop-Lilly K.A."/>
            <person name="Fang X."/>
            <person name="Wynne J.W."/>
            <person name="Xiong Z."/>
            <person name="Baker M.L."/>
            <person name="Zhao W."/>
            <person name="Tachedjian M."/>
            <person name="Zhu Y."/>
            <person name="Zhou P."/>
            <person name="Jiang X."/>
            <person name="Ng J."/>
            <person name="Yang L."/>
            <person name="Wu L."/>
            <person name="Xiao J."/>
            <person name="Feng Y."/>
            <person name="Chen Y."/>
            <person name="Sun X."/>
            <person name="Zhang Y."/>
            <person name="Marsh G.A."/>
            <person name="Crameri G."/>
            <person name="Broder C.C."/>
            <person name="Frey K.G."/>
            <person name="Wang L.F."/>
            <person name="Wang J."/>
        </authorList>
    </citation>
    <scope>NUCLEOTIDE SEQUENCE [LARGE SCALE GENOMIC DNA]</scope>
</reference>
<dbReference type="InterPro" id="IPR000299">
    <property type="entry name" value="FERM_domain"/>
</dbReference>
<dbReference type="AlphaFoldDB" id="L5LIH6"/>